<dbReference type="GO" id="GO:0034220">
    <property type="term" value="P:monoatomic ion transmembrane transport"/>
    <property type="evidence" value="ECO:0007669"/>
    <property type="project" value="UniProtKB-KW"/>
</dbReference>
<dbReference type="GO" id="GO:0047757">
    <property type="term" value="F:chondroitin-glucuronate 5-epimerase activity"/>
    <property type="evidence" value="ECO:0007669"/>
    <property type="project" value="TreeGrafter"/>
</dbReference>
<evidence type="ECO:0000313" key="14">
    <source>
        <dbReference type="EMBL" id="MXQ98157.1"/>
    </source>
</evidence>
<keyword evidence="6" id="KW-0732">Signal</keyword>
<evidence type="ECO:0000256" key="1">
    <source>
        <dbReference type="ARBA" id="ARBA00004141"/>
    </source>
</evidence>
<comment type="similarity">
    <text evidence="2">Belongs to the dermatan-sulfate isomerase family.</text>
</comment>
<gene>
    <name evidence="14" type="ORF">E5288_WYG003922</name>
</gene>
<dbReference type="Gene3D" id="1.50.10.100">
    <property type="entry name" value="Chondroitin AC/alginate lyase"/>
    <property type="match status" value="1"/>
</dbReference>
<keyword evidence="5 13" id="KW-0812">Transmembrane</keyword>
<dbReference type="FunFam" id="2.70.98.70:FF:000001">
    <property type="entry name" value="dermatan-sulfate epimerase isoform X1"/>
    <property type="match status" value="1"/>
</dbReference>
<organism evidence="14 15">
    <name type="scientific">Bos mutus</name>
    <name type="common">wild yak</name>
    <dbReference type="NCBI Taxonomy" id="72004"/>
    <lineage>
        <taxon>Eukaryota</taxon>
        <taxon>Metazoa</taxon>
        <taxon>Chordata</taxon>
        <taxon>Craniata</taxon>
        <taxon>Vertebrata</taxon>
        <taxon>Euteleostomi</taxon>
        <taxon>Mammalia</taxon>
        <taxon>Eutheria</taxon>
        <taxon>Laurasiatheria</taxon>
        <taxon>Artiodactyla</taxon>
        <taxon>Ruminantia</taxon>
        <taxon>Pecora</taxon>
        <taxon>Bovidae</taxon>
        <taxon>Bovinae</taxon>
        <taxon>Bos</taxon>
    </lineage>
</organism>
<dbReference type="Proteomes" id="UP000322234">
    <property type="component" value="Unassembled WGS sequence"/>
</dbReference>
<evidence type="ECO:0000256" key="5">
    <source>
        <dbReference type="ARBA" id="ARBA00022692"/>
    </source>
</evidence>
<keyword evidence="10" id="KW-0325">Glycoprotein</keyword>
<dbReference type="EMBL" id="VBQZ03000220">
    <property type="protein sequence ID" value="MXQ98157.1"/>
    <property type="molecule type" value="Genomic_DNA"/>
</dbReference>
<dbReference type="GO" id="GO:0016020">
    <property type="term" value="C:membrane"/>
    <property type="evidence" value="ECO:0007669"/>
    <property type="project" value="UniProtKB-SubCell"/>
</dbReference>
<keyword evidence="8" id="KW-0406">Ion transport</keyword>
<dbReference type="InterPro" id="IPR008929">
    <property type="entry name" value="Chondroitin_lyas"/>
</dbReference>
<proteinExistence type="inferred from homology"/>
<dbReference type="PANTHER" id="PTHR15532:SF3">
    <property type="entry name" value="DERMATAN-SULFATE EPIMERASE"/>
    <property type="match status" value="1"/>
</dbReference>
<evidence type="ECO:0000256" key="7">
    <source>
        <dbReference type="ARBA" id="ARBA00022989"/>
    </source>
</evidence>
<evidence type="ECO:0000256" key="3">
    <source>
        <dbReference type="ARBA" id="ARBA00008497"/>
    </source>
</evidence>
<dbReference type="Pfam" id="PF14798">
    <property type="entry name" value="Ca_hom_mod"/>
    <property type="match status" value="1"/>
</dbReference>
<dbReference type="Gene3D" id="2.70.98.70">
    <property type="match status" value="1"/>
</dbReference>
<reference evidence="14" key="1">
    <citation type="submission" date="2019-10" db="EMBL/GenBank/DDBJ databases">
        <title>The sequence and de novo assembly of the wild yak genome.</title>
        <authorList>
            <person name="Liu Y."/>
        </authorList>
    </citation>
    <scope>NUCLEOTIDE SEQUENCE [LARGE SCALE GENOMIC DNA]</scope>
    <source>
        <strain evidence="14">WY2019</strain>
    </source>
</reference>
<evidence type="ECO:0000256" key="12">
    <source>
        <dbReference type="ARBA" id="ARBA00023303"/>
    </source>
</evidence>
<evidence type="ECO:0000256" key="11">
    <source>
        <dbReference type="ARBA" id="ARBA00023235"/>
    </source>
</evidence>
<feature type="transmembrane region" description="Helical" evidence="13">
    <location>
        <begin position="851"/>
        <end position="880"/>
    </location>
</feature>
<dbReference type="AlphaFoldDB" id="A0A6B0SBT9"/>
<protein>
    <submittedName>
        <fullName evidence="14">Uncharacterized protein</fullName>
    </submittedName>
</protein>
<dbReference type="SUPFAM" id="SSF48230">
    <property type="entry name" value="Chondroitin AC/alginate lyase"/>
    <property type="match status" value="1"/>
</dbReference>
<evidence type="ECO:0000256" key="9">
    <source>
        <dbReference type="ARBA" id="ARBA00023136"/>
    </source>
</evidence>
<dbReference type="InterPro" id="IPR052447">
    <property type="entry name" value="Dermatan-Sulfate_Isomerase"/>
</dbReference>
<evidence type="ECO:0000256" key="6">
    <source>
        <dbReference type="ARBA" id="ARBA00022729"/>
    </source>
</evidence>
<accession>A0A6B0SBT9</accession>
<evidence type="ECO:0000256" key="8">
    <source>
        <dbReference type="ARBA" id="ARBA00023065"/>
    </source>
</evidence>
<evidence type="ECO:0000256" key="13">
    <source>
        <dbReference type="SAM" id="Phobius"/>
    </source>
</evidence>
<comment type="caution">
    <text evidence="14">The sequence shown here is derived from an EMBL/GenBank/DDBJ whole genome shotgun (WGS) entry which is preliminary data.</text>
</comment>
<comment type="similarity">
    <text evidence="3">Belongs to the CALHM family.</text>
</comment>
<dbReference type="InterPro" id="IPR029569">
    <property type="entry name" value="CALHM"/>
</dbReference>
<keyword evidence="12" id="KW-0407">Ion channel</keyword>
<evidence type="ECO:0000313" key="15">
    <source>
        <dbReference type="Proteomes" id="UP000322234"/>
    </source>
</evidence>
<name>A0A6B0SBT9_9CETA</name>
<evidence type="ECO:0000256" key="4">
    <source>
        <dbReference type="ARBA" id="ARBA00022448"/>
    </source>
</evidence>
<keyword evidence="15" id="KW-1185">Reference proteome</keyword>
<keyword evidence="11" id="KW-0413">Isomerase</keyword>
<dbReference type="PANTHER" id="PTHR15532">
    <property type="match status" value="1"/>
</dbReference>
<feature type="transmembrane region" description="Helical" evidence="13">
    <location>
        <begin position="808"/>
        <end position="830"/>
    </location>
</feature>
<dbReference type="GO" id="GO:1904669">
    <property type="term" value="P:ATP export"/>
    <property type="evidence" value="ECO:0007669"/>
    <property type="project" value="UniProtKB-ARBA"/>
</dbReference>
<keyword evidence="9 13" id="KW-0472">Membrane</keyword>
<keyword evidence="7 13" id="KW-1133">Transmembrane helix</keyword>
<evidence type="ECO:0000256" key="2">
    <source>
        <dbReference type="ARBA" id="ARBA00006556"/>
    </source>
</evidence>
<feature type="transmembrane region" description="Helical" evidence="13">
    <location>
        <begin position="936"/>
        <end position="959"/>
    </location>
</feature>
<keyword evidence="4" id="KW-0813">Transport</keyword>
<evidence type="ECO:0000256" key="10">
    <source>
        <dbReference type="ARBA" id="ARBA00023180"/>
    </source>
</evidence>
<sequence>MQKSELQSAHFTHLHQLSSHSPHHDVDQVHLPRLRGPRLYTMVPSPGSAYGKLVKDAPWDEVPLAHSLVGFATAYDFLYNYLSKTQQEKFLEVIANASGYMYETSYRRGWGFQYLHNHQPTNCMALLTGSLVLMNQGYLQEAYLWTKQVLSIMEKSLVLLREVTDGSLYEGVAYGSYTTRSLFQYMFLVQRHFDINHFGHPWLKQHFAFMYRTILPGFQRTVAIADSNYNWFYGPESQLVFLDKFVMRNGSGNWLADQIRRNRVVEGPGTPSKGQRWCTLHTEFLWYDASLKSVPPPDFGTPTLHYFEDWGVVTYGSALPAEINRSFLSFKSGKLGGRAIYDIVHRNKYKDWIKGWRNFNAGHEHPDQNSFTFAPNGVPFITEALYGPKYTFFNNVLMFSPAASKSCFSPWEGQVTEDCSSKWSKYKHDPAASCQGRVVAAVEKNGVVFIRGEGVGAYNPQLHLRNVQRNLILLHPQLLLLVDQIHLGEDSPLERAASFFHNVDFPFEETVVDGVHGALIRQRDGLYKMYWMDDTGYSEKGSFASVTYPRGYPYNGTNYVNVTTHLRSPVTRAAYLFIGPSIDVQSFSIHGDAQQLDVFVATSEHAYATYLWTGETAGQSAFAQVIADRQKILFDRSSAIRSSVVPEVKDYAVLVEQNLQHFKPVFQLLEKQILSRVRNTASFRKTAERLLRFSDKRQTEEAIDRIFAISQQQQQRQSKSKKNRRGGKRYKFVDAVPDIFAQIEVNERKVRQKAQILAQKELPVDEDEEMKDLLDFADITYEKHKNGDVMNGRFGQARMCPCSVAWNLPYGLVFLLVPALALFLLGYVLSARTWRLLTGCCARSCGSGLRGALVCAQISATAAVAPLTWVAVALLGGAFYECAASGSEVLARYLCVGRDPRCAAQLPLVPCQQAQAPDVKQLQKELQKELTAHSQVLGWVLIAVVIILLLICTSITRCLSPVSYLQLKFWKIYLQQEQQILKSQATEHATQLAKENIKCFFECSHPQEYNTPSIKDWQQISSLYTFNPKEQYYSTLHKYVNKKQKNQSSTSSEEDAMVPVLGFVDSSDMNSTTDL</sequence>
<comment type="subcellular location">
    <subcellularLocation>
        <location evidence="1">Membrane</location>
        <topology evidence="1">Multi-pass membrane protein</topology>
    </subcellularLocation>
</comment>